<dbReference type="EMBL" id="PDLL01000133">
    <property type="protein sequence ID" value="PYY70091.1"/>
    <property type="molecule type" value="Genomic_DNA"/>
</dbReference>
<reference evidence="1 2" key="1">
    <citation type="journal article" date="2018" name="Appl. Microbiol. Biotechnol.">
        <title>Characterization of the caprolactam degradation pathway in Pseudomonas jessenii using mass spectrometry-based proteomics.</title>
        <authorList>
            <person name="Otzen M."/>
            <person name="Palacio C."/>
            <person name="Janssen D.B."/>
        </authorList>
    </citation>
    <scope>NUCLEOTIDE SEQUENCE [LARGE SCALE GENOMIC DNA]</scope>
    <source>
        <strain evidence="1 2">GO3</strain>
    </source>
</reference>
<evidence type="ECO:0000313" key="1">
    <source>
        <dbReference type="EMBL" id="PYY70091.1"/>
    </source>
</evidence>
<name>A0A2W0EYL2_PSEJE</name>
<proteinExistence type="predicted"/>
<dbReference type="AlphaFoldDB" id="A0A2W0EYL2"/>
<accession>A0A2W0EYL2</accession>
<sequence length="145" mass="16030">MKIESGSSLHTVESGAHATVESLESRVLAASQQVPDNQRPDPEFERLYELLSAMEGQGEKAIHGFLRSLRSADGESPAYPSAKALMAITLQVLFRLKDDGLEKSQLYKEIKGANGLAFSMDVFVKGVLRDVFQPMGDEAWEKSEW</sequence>
<dbReference type="OrthoDB" id="7011466at2"/>
<dbReference type="Proteomes" id="UP000247437">
    <property type="component" value="Unassembled WGS sequence"/>
</dbReference>
<protein>
    <submittedName>
        <fullName evidence="1">Uncharacterized protein</fullName>
    </submittedName>
</protein>
<dbReference type="RefSeq" id="WP_110659774.1">
    <property type="nucleotide sequence ID" value="NZ_PDLL01000133.1"/>
</dbReference>
<comment type="caution">
    <text evidence="1">The sequence shown here is derived from an EMBL/GenBank/DDBJ whole genome shotgun (WGS) entry which is preliminary data.</text>
</comment>
<gene>
    <name evidence="1" type="ORF">CRX42_13055</name>
</gene>
<organism evidence="1 2">
    <name type="scientific">Pseudomonas jessenii</name>
    <dbReference type="NCBI Taxonomy" id="77298"/>
    <lineage>
        <taxon>Bacteria</taxon>
        <taxon>Pseudomonadati</taxon>
        <taxon>Pseudomonadota</taxon>
        <taxon>Gammaproteobacteria</taxon>
        <taxon>Pseudomonadales</taxon>
        <taxon>Pseudomonadaceae</taxon>
        <taxon>Pseudomonas</taxon>
    </lineage>
</organism>
<evidence type="ECO:0000313" key="2">
    <source>
        <dbReference type="Proteomes" id="UP000247437"/>
    </source>
</evidence>